<feature type="domain" description="Mechanosensitive ion channel MscS" evidence="6">
    <location>
        <begin position="148"/>
        <end position="208"/>
    </location>
</feature>
<dbReference type="EMBL" id="FMWO01000057">
    <property type="protein sequence ID" value="SCZ86180.1"/>
    <property type="molecule type" value="Genomic_DNA"/>
</dbReference>
<dbReference type="InterPro" id="IPR006685">
    <property type="entry name" value="MscS_channel_2nd"/>
</dbReference>
<evidence type="ECO:0000259" key="6">
    <source>
        <dbReference type="Pfam" id="PF00924"/>
    </source>
</evidence>
<comment type="subcellular location">
    <subcellularLocation>
        <location evidence="1">Membrane</location>
    </subcellularLocation>
</comment>
<keyword evidence="2 5" id="KW-0812">Transmembrane</keyword>
<dbReference type="PANTHER" id="PTHR30566:SF27">
    <property type="entry name" value="MECHANOSENSITIVE ION CHANNEL PROTEIN"/>
    <property type="match status" value="1"/>
</dbReference>
<dbReference type="Pfam" id="PF00924">
    <property type="entry name" value="MS_channel_2nd"/>
    <property type="match status" value="1"/>
</dbReference>
<evidence type="ECO:0000313" key="7">
    <source>
        <dbReference type="EMBL" id="SCZ86180.1"/>
    </source>
</evidence>
<dbReference type="GO" id="GO:0008381">
    <property type="term" value="F:mechanosensitive monoatomic ion channel activity"/>
    <property type="evidence" value="ECO:0007669"/>
    <property type="project" value="UniProtKB-ARBA"/>
</dbReference>
<accession>A0A1G5SH27</accession>
<dbReference type="Proteomes" id="UP000198729">
    <property type="component" value="Unassembled WGS sequence"/>
</dbReference>
<dbReference type="GO" id="GO:0016020">
    <property type="term" value="C:membrane"/>
    <property type="evidence" value="ECO:0007669"/>
    <property type="project" value="UniProtKB-SubCell"/>
</dbReference>
<feature type="transmembrane region" description="Helical" evidence="5">
    <location>
        <begin position="116"/>
        <end position="135"/>
    </location>
</feature>
<name>A0A1G5SH27_9PROT</name>
<evidence type="ECO:0000256" key="5">
    <source>
        <dbReference type="SAM" id="Phobius"/>
    </source>
</evidence>
<protein>
    <recommendedName>
        <fullName evidence="6">Mechanosensitive ion channel MscS domain-containing protein</fullName>
    </recommendedName>
</protein>
<dbReference type="SUPFAM" id="SSF50182">
    <property type="entry name" value="Sm-like ribonucleoproteins"/>
    <property type="match status" value="1"/>
</dbReference>
<dbReference type="Gene3D" id="2.30.30.60">
    <property type="match status" value="1"/>
</dbReference>
<dbReference type="OrthoDB" id="9775421at2"/>
<feature type="transmembrane region" description="Helical" evidence="5">
    <location>
        <begin position="7"/>
        <end position="28"/>
    </location>
</feature>
<evidence type="ECO:0000256" key="1">
    <source>
        <dbReference type="ARBA" id="ARBA00004370"/>
    </source>
</evidence>
<feature type="transmembrane region" description="Helical" evidence="5">
    <location>
        <begin position="87"/>
        <end position="110"/>
    </location>
</feature>
<evidence type="ECO:0000313" key="8">
    <source>
        <dbReference type="Proteomes" id="UP000198729"/>
    </source>
</evidence>
<evidence type="ECO:0000256" key="3">
    <source>
        <dbReference type="ARBA" id="ARBA00022989"/>
    </source>
</evidence>
<sequence>MTVATKLCSFGIIHILEYLTITTLFTSIDSMHVNQKTLGLMMSAFFSFYIDNQIIQSCVLLTVFLLLRIFLVYLIKRKRAILTESRRHWITIVKNFSWLMIVFGLLTVWWPELSNFAISIAAVTLALVIATKELILCFSGAMLRAGTGAFTIGDWVEVGSHKGEVIDYDMFSTTLQELDKPPNDYSFTGKTILMPNSVFLSESIKNLNFSKRYIFHRFDIITEPHLNIQDIQQWIVAELDHISGDFIEIARRYNAFIEKRTGVDIPGPEPRIMISTNELAKRVITVIIFCPTEKAAELELHITHGVLERIYQTRK</sequence>
<keyword evidence="4 5" id="KW-0472">Membrane</keyword>
<keyword evidence="3 5" id="KW-1133">Transmembrane helix</keyword>
<evidence type="ECO:0000256" key="2">
    <source>
        <dbReference type="ARBA" id="ARBA00022692"/>
    </source>
</evidence>
<dbReference type="AlphaFoldDB" id="A0A1G5SH27"/>
<evidence type="ECO:0000256" key="4">
    <source>
        <dbReference type="ARBA" id="ARBA00023136"/>
    </source>
</evidence>
<feature type="transmembrane region" description="Helical" evidence="5">
    <location>
        <begin position="54"/>
        <end position="75"/>
    </location>
</feature>
<proteinExistence type="predicted"/>
<organism evidence="7 8">
    <name type="scientific">Nitrosomonas mobilis</name>
    <dbReference type="NCBI Taxonomy" id="51642"/>
    <lineage>
        <taxon>Bacteria</taxon>
        <taxon>Pseudomonadati</taxon>
        <taxon>Pseudomonadota</taxon>
        <taxon>Betaproteobacteria</taxon>
        <taxon>Nitrosomonadales</taxon>
        <taxon>Nitrosomonadaceae</taxon>
        <taxon>Nitrosomonas</taxon>
    </lineage>
</organism>
<dbReference type="PANTHER" id="PTHR30566">
    <property type="entry name" value="YNAI-RELATED MECHANOSENSITIVE ION CHANNEL"/>
    <property type="match status" value="1"/>
</dbReference>
<dbReference type="STRING" id="51642.NSMM_490069"/>
<gene>
    <name evidence="7" type="ORF">NSMM_490069</name>
</gene>
<reference evidence="7 8" key="1">
    <citation type="submission" date="2016-10" db="EMBL/GenBank/DDBJ databases">
        <authorList>
            <person name="de Groot N.N."/>
        </authorList>
    </citation>
    <scope>NUCLEOTIDE SEQUENCE [LARGE SCALE GENOMIC DNA]</scope>
    <source>
        <strain evidence="7">1</strain>
    </source>
</reference>
<dbReference type="InterPro" id="IPR010920">
    <property type="entry name" value="LSM_dom_sf"/>
</dbReference>
<dbReference type="InterPro" id="IPR023408">
    <property type="entry name" value="MscS_beta-dom_sf"/>
</dbReference>
<keyword evidence="8" id="KW-1185">Reference proteome</keyword>